<dbReference type="EMBL" id="AP019377">
    <property type="protein sequence ID" value="BBH92943.1"/>
    <property type="molecule type" value="Genomic_DNA"/>
</dbReference>
<organism evidence="2">
    <name type="scientific">Thermogemmatispora argillosa</name>
    <dbReference type="NCBI Taxonomy" id="2045280"/>
    <lineage>
        <taxon>Bacteria</taxon>
        <taxon>Bacillati</taxon>
        <taxon>Chloroflexota</taxon>
        <taxon>Ktedonobacteria</taxon>
        <taxon>Thermogemmatisporales</taxon>
        <taxon>Thermogemmatisporaceae</taxon>
        <taxon>Thermogemmatispora</taxon>
    </lineage>
</organism>
<proteinExistence type="predicted"/>
<evidence type="ECO:0000313" key="2">
    <source>
        <dbReference type="EMBL" id="BBH92943.1"/>
    </source>
</evidence>
<name>A0A455SX01_9CHLR</name>
<evidence type="ECO:0000256" key="1">
    <source>
        <dbReference type="SAM" id="MobiDB-lite"/>
    </source>
</evidence>
<sequence>MSTPDEIQPTPAPHPDQAYPVDPEHATALTRLILPDSIVTECMGGLFPEGQTTAG</sequence>
<accession>A0A455SX01</accession>
<reference evidence="2" key="1">
    <citation type="submission" date="2018-12" db="EMBL/GenBank/DDBJ databases">
        <title>Novel natural products biosynthetic potential of the class Ktedonobacteria.</title>
        <authorList>
            <person name="Zheng Y."/>
            <person name="Saitou A."/>
            <person name="Wang C.M."/>
            <person name="Toyoda A."/>
            <person name="Minakuchi Y."/>
            <person name="Sekiguchi Y."/>
            <person name="Ueda K."/>
            <person name="Takano H."/>
            <person name="Sakai Y."/>
            <person name="Yokota A."/>
            <person name="Yabe S."/>
        </authorList>
    </citation>
    <scope>NUCLEOTIDE SEQUENCE</scope>
    <source>
        <strain evidence="2">A3-2</strain>
    </source>
</reference>
<gene>
    <name evidence="2" type="ORF">KTA_11420</name>
</gene>
<feature type="region of interest" description="Disordered" evidence="1">
    <location>
        <begin position="1"/>
        <end position="21"/>
    </location>
</feature>
<protein>
    <submittedName>
        <fullName evidence="2">Uncharacterized protein</fullName>
    </submittedName>
</protein>
<dbReference type="AlphaFoldDB" id="A0A455SX01"/>